<dbReference type="EMBL" id="JANIEX010000181">
    <property type="protein sequence ID" value="KAJ3571529.1"/>
    <property type="molecule type" value="Genomic_DNA"/>
</dbReference>
<feature type="compositionally biased region" description="Polar residues" evidence="1">
    <location>
        <begin position="9"/>
        <end position="20"/>
    </location>
</feature>
<accession>A0AAD5YTN4</accession>
<organism evidence="2 3">
    <name type="scientific">Leucocoprinus birnbaumii</name>
    <dbReference type="NCBI Taxonomy" id="56174"/>
    <lineage>
        <taxon>Eukaryota</taxon>
        <taxon>Fungi</taxon>
        <taxon>Dikarya</taxon>
        <taxon>Basidiomycota</taxon>
        <taxon>Agaricomycotina</taxon>
        <taxon>Agaricomycetes</taxon>
        <taxon>Agaricomycetidae</taxon>
        <taxon>Agaricales</taxon>
        <taxon>Agaricineae</taxon>
        <taxon>Agaricaceae</taxon>
        <taxon>Leucocoprinus</taxon>
    </lineage>
</organism>
<dbReference type="PANTHER" id="PTHR34776">
    <property type="entry name" value="F17F16.3 PROTEIN"/>
    <property type="match status" value="1"/>
</dbReference>
<sequence>MPVTRNQEKQGTTAKPTSAHTRGRKNKQQPEHEPTAGEKHATEHDEGAEPAEKRQKAEPHQKVYKTGVIERGHICFFYRPRVQHAEAHSLEDVRNFHMLLIPRAPEFASAAEKAEKSTGLKDKADPEAAEEAEMKVLESGADAIPAKAPVDQSKEKYRLITIGKKHLPDPEKIGARGGSRKEIFWSTVTAIGENLEDLRSGLGPKTYETKTRGTRHEEASRLTGRGAYAIVNVEAPVPSKRETHFGYHLSHPPPEEMGDVQSELGITTAASFILQVKNPLAPATGPQQIHSKGAEYPDWLMTSVFGTAAEGEESQSRGREEYGLRFASCETPELLDYAQAELLMIAKSAGEEGLEESLGEGRGEALHKTEEEESKESIDSIFSELGSAAEKFPAEPLEGEWI</sequence>
<gene>
    <name evidence="2" type="ORF">NP233_g3703</name>
</gene>
<dbReference type="PANTHER" id="PTHR34776:SF1">
    <property type="entry name" value="F17F16.3 PROTEIN"/>
    <property type="match status" value="1"/>
</dbReference>
<feature type="region of interest" description="Disordered" evidence="1">
    <location>
        <begin position="1"/>
        <end position="65"/>
    </location>
</feature>
<feature type="region of interest" description="Disordered" evidence="1">
    <location>
        <begin position="353"/>
        <end position="378"/>
    </location>
</feature>
<proteinExistence type="predicted"/>
<keyword evidence="3" id="KW-1185">Reference proteome</keyword>
<evidence type="ECO:0000256" key="1">
    <source>
        <dbReference type="SAM" id="MobiDB-lite"/>
    </source>
</evidence>
<reference evidence="2" key="1">
    <citation type="submission" date="2022-07" db="EMBL/GenBank/DDBJ databases">
        <title>Genome Sequence of Leucocoprinus birnbaumii.</title>
        <authorList>
            <person name="Buettner E."/>
        </authorList>
    </citation>
    <scope>NUCLEOTIDE SEQUENCE</scope>
    <source>
        <strain evidence="2">VT141</strain>
    </source>
</reference>
<evidence type="ECO:0000313" key="3">
    <source>
        <dbReference type="Proteomes" id="UP001213000"/>
    </source>
</evidence>
<feature type="compositionally biased region" description="Basic and acidic residues" evidence="1">
    <location>
        <begin position="359"/>
        <end position="378"/>
    </location>
</feature>
<name>A0AAD5YTN4_9AGAR</name>
<evidence type="ECO:0000313" key="2">
    <source>
        <dbReference type="EMBL" id="KAJ3571529.1"/>
    </source>
</evidence>
<protein>
    <submittedName>
        <fullName evidence="2">Uncharacterized protein</fullName>
    </submittedName>
</protein>
<dbReference type="Proteomes" id="UP001213000">
    <property type="component" value="Unassembled WGS sequence"/>
</dbReference>
<comment type="caution">
    <text evidence="2">The sequence shown here is derived from an EMBL/GenBank/DDBJ whole genome shotgun (WGS) entry which is preliminary data.</text>
</comment>
<dbReference type="AlphaFoldDB" id="A0AAD5YTN4"/>
<feature type="compositionally biased region" description="Basic and acidic residues" evidence="1">
    <location>
        <begin position="28"/>
        <end position="61"/>
    </location>
</feature>